<dbReference type="Gene3D" id="1.10.10.60">
    <property type="entry name" value="Homeodomain-like"/>
    <property type="match status" value="2"/>
</dbReference>
<keyword evidence="1" id="KW-0805">Transcription regulation</keyword>
<dbReference type="SUPFAM" id="SSF52172">
    <property type="entry name" value="CheY-like"/>
    <property type="match status" value="1"/>
</dbReference>
<dbReference type="PANTHER" id="PTHR43280">
    <property type="entry name" value="ARAC-FAMILY TRANSCRIPTIONAL REGULATOR"/>
    <property type="match status" value="1"/>
</dbReference>
<dbReference type="InterPro" id="IPR020449">
    <property type="entry name" value="Tscrpt_reg_AraC-type_HTH"/>
</dbReference>
<dbReference type="GO" id="GO:0000160">
    <property type="term" value="P:phosphorelay signal transduction system"/>
    <property type="evidence" value="ECO:0007669"/>
    <property type="project" value="InterPro"/>
</dbReference>
<evidence type="ECO:0000256" key="4">
    <source>
        <dbReference type="PROSITE-ProRule" id="PRU00169"/>
    </source>
</evidence>
<dbReference type="GO" id="GO:0003700">
    <property type="term" value="F:DNA-binding transcription factor activity"/>
    <property type="evidence" value="ECO:0007669"/>
    <property type="project" value="InterPro"/>
</dbReference>
<dbReference type="SMART" id="SM00448">
    <property type="entry name" value="REC"/>
    <property type="match status" value="1"/>
</dbReference>
<name>A0A2V5KM80_9BACL</name>
<dbReference type="PANTHER" id="PTHR43280:SF2">
    <property type="entry name" value="HTH-TYPE TRANSCRIPTIONAL REGULATOR EXSA"/>
    <property type="match status" value="1"/>
</dbReference>
<sequence length="398" mass="45874">MNVLIVDDESVIREGIRRTIERQFPSYRVHLAGSPEEAMRVLRSNRIDIVLTDILMPGMTGLELMGLFRRRQPFVKWIVISAHSEFSYAQEAVRLGAKDYLLKPIGKERLVELIASLADERRHESEATSEAQLIKANLKYLREAILQRWASGLDIGRFDMESFAGGYPRFHLVLVRMESDKKVHLEHFTIENVLSELIDMFGKGFVASFDSMSLLGLVSLHEGVALESLLEPLRKHLKFYLKVPFQVLHSGPIDDIRTVPAEVQRMRQACETHVYEQYERGGERAIETVLHYVQSHYHEDVSLEKVASLVYLNPVYFSQLFKQKTGQGYKEYVIHVRLEHAKRLLLNPTLKLADIAEKIGYQDMRHFAQLFRKKYGATPTEYRQRMANGAEELGADSR</sequence>
<evidence type="ECO:0000256" key="2">
    <source>
        <dbReference type="ARBA" id="ARBA00023125"/>
    </source>
</evidence>
<dbReference type="InterPro" id="IPR018060">
    <property type="entry name" value="HTH_AraC"/>
</dbReference>
<dbReference type="PRINTS" id="PR00032">
    <property type="entry name" value="HTHARAC"/>
</dbReference>
<feature type="domain" description="HTH araC/xylS-type" evidence="5">
    <location>
        <begin position="287"/>
        <end position="385"/>
    </location>
</feature>
<dbReference type="Gene3D" id="3.40.50.2300">
    <property type="match status" value="1"/>
</dbReference>
<dbReference type="PROSITE" id="PS01124">
    <property type="entry name" value="HTH_ARAC_FAMILY_2"/>
    <property type="match status" value="1"/>
</dbReference>
<gene>
    <name evidence="7" type="ORF">DLM86_04210</name>
</gene>
<evidence type="ECO:0000256" key="1">
    <source>
        <dbReference type="ARBA" id="ARBA00023015"/>
    </source>
</evidence>
<evidence type="ECO:0000259" key="5">
    <source>
        <dbReference type="PROSITE" id="PS01124"/>
    </source>
</evidence>
<evidence type="ECO:0000313" key="8">
    <source>
        <dbReference type="Proteomes" id="UP000247476"/>
    </source>
</evidence>
<proteinExistence type="predicted"/>
<dbReference type="Proteomes" id="UP000247476">
    <property type="component" value="Unassembled WGS sequence"/>
</dbReference>
<dbReference type="SMART" id="SM00342">
    <property type="entry name" value="HTH_ARAC"/>
    <property type="match status" value="1"/>
</dbReference>
<keyword evidence="4" id="KW-0597">Phosphoprotein</keyword>
<dbReference type="CDD" id="cd17536">
    <property type="entry name" value="REC_YesN-like"/>
    <property type="match status" value="1"/>
</dbReference>
<evidence type="ECO:0000256" key="3">
    <source>
        <dbReference type="ARBA" id="ARBA00023163"/>
    </source>
</evidence>
<dbReference type="AlphaFoldDB" id="A0A2V5KM80"/>
<reference evidence="7 8" key="1">
    <citation type="submission" date="2018-05" db="EMBL/GenBank/DDBJ databases">
        <title>Paenibacillus flagellatus sp. nov., isolated from selenium mineral soil.</title>
        <authorList>
            <person name="Dai X."/>
        </authorList>
    </citation>
    <scope>NUCLEOTIDE SEQUENCE [LARGE SCALE GENOMIC DNA]</scope>
    <source>
        <strain evidence="7 8">DXL2</strain>
    </source>
</reference>
<feature type="modified residue" description="4-aspartylphosphate" evidence="4">
    <location>
        <position position="53"/>
    </location>
</feature>
<dbReference type="RefSeq" id="WP_110838729.1">
    <property type="nucleotide sequence ID" value="NZ_QJVJ01000002.1"/>
</dbReference>
<dbReference type="OrthoDB" id="9788446at2"/>
<dbReference type="InterPro" id="IPR018062">
    <property type="entry name" value="HTH_AraC-typ_CS"/>
</dbReference>
<feature type="domain" description="Response regulatory" evidence="6">
    <location>
        <begin position="2"/>
        <end position="118"/>
    </location>
</feature>
<evidence type="ECO:0000313" key="7">
    <source>
        <dbReference type="EMBL" id="PYI56200.1"/>
    </source>
</evidence>
<keyword evidence="3" id="KW-0804">Transcription</keyword>
<keyword evidence="8" id="KW-1185">Reference proteome</keyword>
<dbReference type="GO" id="GO:0043565">
    <property type="term" value="F:sequence-specific DNA binding"/>
    <property type="evidence" value="ECO:0007669"/>
    <property type="project" value="InterPro"/>
</dbReference>
<dbReference type="PROSITE" id="PS50110">
    <property type="entry name" value="RESPONSE_REGULATORY"/>
    <property type="match status" value="1"/>
</dbReference>
<protein>
    <submittedName>
        <fullName evidence="7">DNA-binding response regulator</fullName>
    </submittedName>
</protein>
<accession>A0A2V5KM80</accession>
<organism evidence="7 8">
    <name type="scientific">Paenibacillus flagellatus</name>
    <dbReference type="NCBI Taxonomy" id="2211139"/>
    <lineage>
        <taxon>Bacteria</taxon>
        <taxon>Bacillati</taxon>
        <taxon>Bacillota</taxon>
        <taxon>Bacilli</taxon>
        <taxon>Bacillales</taxon>
        <taxon>Paenibacillaceae</taxon>
        <taxon>Paenibacillus</taxon>
    </lineage>
</organism>
<dbReference type="PROSITE" id="PS00041">
    <property type="entry name" value="HTH_ARAC_FAMILY_1"/>
    <property type="match status" value="1"/>
</dbReference>
<dbReference type="InterPro" id="IPR011006">
    <property type="entry name" value="CheY-like_superfamily"/>
</dbReference>
<dbReference type="SUPFAM" id="SSF46689">
    <property type="entry name" value="Homeodomain-like"/>
    <property type="match status" value="2"/>
</dbReference>
<dbReference type="Pfam" id="PF12833">
    <property type="entry name" value="HTH_18"/>
    <property type="match status" value="1"/>
</dbReference>
<dbReference type="InterPro" id="IPR001789">
    <property type="entry name" value="Sig_transdc_resp-reg_receiver"/>
</dbReference>
<comment type="caution">
    <text evidence="7">The sequence shown here is derived from an EMBL/GenBank/DDBJ whole genome shotgun (WGS) entry which is preliminary data.</text>
</comment>
<keyword evidence="2 7" id="KW-0238">DNA-binding</keyword>
<dbReference type="Pfam" id="PF00072">
    <property type="entry name" value="Response_reg"/>
    <property type="match status" value="1"/>
</dbReference>
<dbReference type="EMBL" id="QJVJ01000002">
    <property type="protein sequence ID" value="PYI56200.1"/>
    <property type="molecule type" value="Genomic_DNA"/>
</dbReference>
<evidence type="ECO:0000259" key="6">
    <source>
        <dbReference type="PROSITE" id="PS50110"/>
    </source>
</evidence>
<dbReference type="InterPro" id="IPR009057">
    <property type="entry name" value="Homeodomain-like_sf"/>
</dbReference>